<dbReference type="PANTHER" id="PTHR24045:SF0">
    <property type="entry name" value="N-ACETYLGLUCOSAMINE-1-PHOSPHOTRANSFERASE SUBUNITS ALPHA_BETA"/>
    <property type="match status" value="1"/>
</dbReference>
<comment type="similarity">
    <text evidence="1">Belongs to the stealth family.</text>
</comment>
<gene>
    <name evidence="5" type="ORF">CKF54_04060</name>
</gene>
<dbReference type="PANTHER" id="PTHR24045">
    <property type="match status" value="1"/>
</dbReference>
<keyword evidence="6" id="KW-1185">Reference proteome</keyword>
<feature type="domain" description="Stealth protein CR2 conserved region 2" evidence="4">
    <location>
        <begin position="100"/>
        <end position="206"/>
    </location>
</feature>
<sequence length="371" mass="43560">MLKKTKKLLTKPNIFFRDYLLKKFPIKNIEQPFVESEEPLVVNLSRRLETIIEKNLVEQTNVDVVFTWVDGNDSFWKDKFSLYSGVSINAPALFAADQARFEDHNEIYFSVQSVLKFLPWVRKIFIVTDGQIPSWYNSSYPYKDKVVLVDHQDIIPTQYLPTFNSHVIEAFLYKIPDLNENFIYFNDDVFVARELNKSHFFQPNGLASLFLTDKSLKQMRARGKLTATLEASYNSLQLLQGDYEISIDSPTVHTYFPLKKSMYELAWQKYGDEIRKFLPAKIRSKQDLNMATFLVPWLMYLEGKASIGFDACYYFNIRSNHSLFIYQKLLNGKRTGILPHSFCANDFHSKEEIPNYRENLLAMLKKFYHKD</sequence>
<evidence type="ECO:0000313" key="6">
    <source>
        <dbReference type="Proteomes" id="UP000265691"/>
    </source>
</evidence>
<dbReference type="Proteomes" id="UP000265691">
    <property type="component" value="Unassembled WGS sequence"/>
</dbReference>
<keyword evidence="3" id="KW-0270">Exopolysaccharide synthesis</keyword>
<dbReference type="GO" id="GO:0000271">
    <property type="term" value="P:polysaccharide biosynthetic process"/>
    <property type="evidence" value="ECO:0007669"/>
    <property type="project" value="UniProtKB-KW"/>
</dbReference>
<evidence type="ECO:0000313" key="5">
    <source>
        <dbReference type="EMBL" id="RIY32874.1"/>
    </source>
</evidence>
<evidence type="ECO:0000256" key="3">
    <source>
        <dbReference type="ARBA" id="ARBA00023169"/>
    </source>
</evidence>
<evidence type="ECO:0000259" key="4">
    <source>
        <dbReference type="Pfam" id="PF11380"/>
    </source>
</evidence>
<protein>
    <submittedName>
        <fullName evidence="5">Capsule biosynthesis protein CapC</fullName>
    </submittedName>
</protein>
<organism evidence="5 6">
    <name type="scientific">Psittacicella hinzii</name>
    <dbReference type="NCBI Taxonomy" id="2028575"/>
    <lineage>
        <taxon>Bacteria</taxon>
        <taxon>Pseudomonadati</taxon>
        <taxon>Pseudomonadota</taxon>
        <taxon>Gammaproteobacteria</taxon>
        <taxon>Pasteurellales</taxon>
        <taxon>Psittacicellaceae</taxon>
        <taxon>Psittacicella</taxon>
    </lineage>
</organism>
<evidence type="ECO:0000256" key="2">
    <source>
        <dbReference type="ARBA" id="ARBA00022679"/>
    </source>
</evidence>
<evidence type="ECO:0000256" key="1">
    <source>
        <dbReference type="ARBA" id="ARBA00007583"/>
    </source>
</evidence>
<keyword evidence="2" id="KW-0808">Transferase</keyword>
<comment type="caution">
    <text evidence="5">The sequence shown here is derived from an EMBL/GenBank/DDBJ whole genome shotgun (WGS) entry which is preliminary data.</text>
</comment>
<dbReference type="RefSeq" id="WP_119525035.1">
    <property type="nucleotide sequence ID" value="NZ_NRHC01000043.1"/>
</dbReference>
<dbReference type="InterPro" id="IPR021520">
    <property type="entry name" value="Stealth_CR2"/>
</dbReference>
<dbReference type="GO" id="GO:0016772">
    <property type="term" value="F:transferase activity, transferring phosphorus-containing groups"/>
    <property type="evidence" value="ECO:0007669"/>
    <property type="project" value="InterPro"/>
</dbReference>
<reference evidence="5 6" key="1">
    <citation type="submission" date="2017-08" db="EMBL/GenBank/DDBJ databases">
        <title>Reclassification of Bisgaard taxon 37 and 44.</title>
        <authorList>
            <person name="Christensen H."/>
        </authorList>
    </citation>
    <scope>NUCLEOTIDE SEQUENCE [LARGE SCALE GENOMIC DNA]</scope>
    <source>
        <strain evidence="5 6">B96_3</strain>
    </source>
</reference>
<proteinExistence type="inferred from homology"/>
<name>A0A3A1Y9R2_9GAMM</name>
<dbReference type="Pfam" id="PF11380">
    <property type="entry name" value="Stealth_CR2"/>
    <property type="match status" value="1"/>
</dbReference>
<dbReference type="InterPro" id="IPR047141">
    <property type="entry name" value="Stealth"/>
</dbReference>
<accession>A0A3A1Y9R2</accession>
<dbReference type="EMBL" id="NRHC01000043">
    <property type="protein sequence ID" value="RIY32874.1"/>
    <property type="molecule type" value="Genomic_DNA"/>
</dbReference>
<dbReference type="OrthoDB" id="9776077at2"/>
<dbReference type="AlphaFoldDB" id="A0A3A1Y9R2"/>